<protein>
    <submittedName>
        <fullName evidence="1">Uncharacterized protein</fullName>
    </submittedName>
</protein>
<reference evidence="1 2" key="1">
    <citation type="journal article" date="2014" name="Nat. Commun.">
        <title>Klebsormidium flaccidum genome reveals primary factors for plant terrestrial adaptation.</title>
        <authorList>
            <person name="Hori K."/>
            <person name="Maruyama F."/>
            <person name="Fujisawa T."/>
            <person name="Togashi T."/>
            <person name="Yamamoto N."/>
            <person name="Seo M."/>
            <person name="Sato S."/>
            <person name="Yamada T."/>
            <person name="Mori H."/>
            <person name="Tajima N."/>
            <person name="Moriyama T."/>
            <person name="Ikeuchi M."/>
            <person name="Watanabe M."/>
            <person name="Wada H."/>
            <person name="Kobayashi K."/>
            <person name="Saito M."/>
            <person name="Masuda T."/>
            <person name="Sasaki-Sekimoto Y."/>
            <person name="Mashiguchi K."/>
            <person name="Awai K."/>
            <person name="Shimojima M."/>
            <person name="Masuda S."/>
            <person name="Iwai M."/>
            <person name="Nobusawa T."/>
            <person name="Narise T."/>
            <person name="Kondo S."/>
            <person name="Saito H."/>
            <person name="Sato R."/>
            <person name="Murakawa M."/>
            <person name="Ihara Y."/>
            <person name="Oshima-Yamada Y."/>
            <person name="Ohtaka K."/>
            <person name="Satoh M."/>
            <person name="Sonobe K."/>
            <person name="Ishii M."/>
            <person name="Ohtani R."/>
            <person name="Kanamori-Sato M."/>
            <person name="Honoki R."/>
            <person name="Miyazaki D."/>
            <person name="Mochizuki H."/>
            <person name="Umetsu J."/>
            <person name="Higashi K."/>
            <person name="Shibata D."/>
            <person name="Kamiya Y."/>
            <person name="Sato N."/>
            <person name="Nakamura Y."/>
            <person name="Tabata S."/>
            <person name="Ida S."/>
            <person name="Kurokawa K."/>
            <person name="Ohta H."/>
        </authorList>
    </citation>
    <scope>NUCLEOTIDE SEQUENCE [LARGE SCALE GENOMIC DNA]</scope>
    <source>
        <strain evidence="1 2">NIES-2285</strain>
    </source>
</reference>
<sequence>MEDQLVCEPIVFTIGCMRWKGYLYRLSDQMALDLVSLFTGSLTAMDFRMSNAGPLTRSQLRPVLECCESNYCSAEPSLQLLSPNSVLDCRMDDLFSEGEDDCPQTPKENRVPLVLRCPGAPLKLRPIRKATKGKRKGVRILKADFEAAFPGDAAMQQRRRMSRLESAQQLLEEALRS</sequence>
<organism evidence="1 2">
    <name type="scientific">Klebsormidium nitens</name>
    <name type="common">Green alga</name>
    <name type="synonym">Ulothrix nitens</name>
    <dbReference type="NCBI Taxonomy" id="105231"/>
    <lineage>
        <taxon>Eukaryota</taxon>
        <taxon>Viridiplantae</taxon>
        <taxon>Streptophyta</taxon>
        <taxon>Klebsormidiophyceae</taxon>
        <taxon>Klebsormidiales</taxon>
        <taxon>Klebsormidiaceae</taxon>
        <taxon>Klebsormidium</taxon>
    </lineage>
</organism>
<name>A0A1Y1HQE3_KLENI</name>
<evidence type="ECO:0000313" key="1">
    <source>
        <dbReference type="EMBL" id="GAQ80012.1"/>
    </source>
</evidence>
<dbReference type="AlphaFoldDB" id="A0A1Y1HQE3"/>
<keyword evidence="2" id="KW-1185">Reference proteome</keyword>
<dbReference type="Proteomes" id="UP000054558">
    <property type="component" value="Unassembled WGS sequence"/>
</dbReference>
<accession>A0A1Y1HQE3</accession>
<proteinExistence type="predicted"/>
<dbReference type="EMBL" id="DF236993">
    <property type="protein sequence ID" value="GAQ80012.1"/>
    <property type="molecule type" value="Genomic_DNA"/>
</dbReference>
<gene>
    <name evidence="1" type="ORF">KFL_000440140</name>
</gene>
<evidence type="ECO:0000313" key="2">
    <source>
        <dbReference type="Proteomes" id="UP000054558"/>
    </source>
</evidence>